<dbReference type="Proteomes" id="UP000184226">
    <property type="component" value="Unassembled WGS sequence"/>
</dbReference>
<dbReference type="STRING" id="658167.SAMN04488135_102338"/>
<organism evidence="1 2">
    <name type="scientific">Pollutimonas bauzanensis</name>
    <dbReference type="NCBI Taxonomy" id="658167"/>
    <lineage>
        <taxon>Bacteria</taxon>
        <taxon>Pseudomonadati</taxon>
        <taxon>Pseudomonadota</taxon>
        <taxon>Betaproteobacteria</taxon>
        <taxon>Burkholderiales</taxon>
        <taxon>Alcaligenaceae</taxon>
        <taxon>Pollutimonas</taxon>
    </lineage>
</organism>
<accession>A0A1M5QPX2</accession>
<name>A0A1M5QPX2_9BURK</name>
<reference evidence="1 2" key="1">
    <citation type="submission" date="2016-11" db="EMBL/GenBank/DDBJ databases">
        <authorList>
            <person name="Jaros S."/>
            <person name="Januszkiewicz K."/>
            <person name="Wedrychowicz H."/>
        </authorList>
    </citation>
    <scope>NUCLEOTIDE SEQUENCE [LARGE SCALE GENOMIC DNA]</scope>
    <source>
        <strain evidence="1 2">CGMCC 1.10190</strain>
    </source>
</reference>
<dbReference type="EMBL" id="FQXE01000002">
    <property type="protein sequence ID" value="SHH15829.1"/>
    <property type="molecule type" value="Genomic_DNA"/>
</dbReference>
<evidence type="ECO:0000313" key="1">
    <source>
        <dbReference type="EMBL" id="SHH15829.1"/>
    </source>
</evidence>
<gene>
    <name evidence="1" type="ORF">SAMN04488135_102338</name>
</gene>
<dbReference type="OrthoDB" id="8686436at2"/>
<evidence type="ECO:0000313" key="2">
    <source>
        <dbReference type="Proteomes" id="UP000184226"/>
    </source>
</evidence>
<proteinExistence type="predicted"/>
<dbReference type="AlphaFoldDB" id="A0A1M5QPX2"/>
<protein>
    <submittedName>
        <fullName evidence="1">Uncharacterized protein</fullName>
    </submittedName>
</protein>
<keyword evidence="2" id="KW-1185">Reference proteome</keyword>
<sequence>MGNIQVNHSLDPDRRILHYMSFYDLIELLKFNQAFFTPVERPQRQSILKAAEKWHRPATKGAITLQSWSIPAEENLADWGEHASTQPRVCIVSSIRALAQSLFTDDTTSIFIEPARHPGAVRKTAAGAPPAARRPAVRPDGLCAIAVSHAVPTCSSIKPSGMHLLVDLKTLLAGVIVPPDASVRFMDLVSKLVQESAWVSVTRASRMRQARAGGFSTGP</sequence>
<dbReference type="RefSeq" id="WP_073101968.1">
    <property type="nucleotide sequence ID" value="NZ_FQXE01000002.1"/>
</dbReference>